<sequence length="203" mass="23183">LHLLAVAEGSRALHKNDTLGDILSAPDRDELLVWLRQQSLMHHDPALNVVLVHAGLPPQWDLAMAQACAKEVETVLRSDYYTAFFQHMYGNQPDVWRDELEGWDRLRFITNSFTRLRYCDTTGHFDFKAKGEPGTQPEGYLPWFEIPGRRSEDLRIVFGHWSTLGLRQEPNIISLDTGCLWGNQLTSVRLSGNDAVFCVECSR</sequence>
<dbReference type="PANTHER" id="PTHR40942">
    <property type="match status" value="1"/>
</dbReference>
<name>A0A3B0ZYW4_9ZZZZ</name>
<protein>
    <submittedName>
        <fullName evidence="1">Bis(5'-nucleosyl)-tetraphosphatase, symmetrical</fullName>
        <ecNumber evidence="1">3.6.1.41</ecNumber>
    </submittedName>
</protein>
<dbReference type="SUPFAM" id="SSF56300">
    <property type="entry name" value="Metallo-dependent phosphatases"/>
    <property type="match status" value="1"/>
</dbReference>
<reference evidence="1" key="1">
    <citation type="submission" date="2018-06" db="EMBL/GenBank/DDBJ databases">
        <authorList>
            <person name="Zhirakovskaya E."/>
        </authorList>
    </citation>
    <scope>NUCLEOTIDE SEQUENCE</scope>
</reference>
<dbReference type="NCBIfam" id="NF001204">
    <property type="entry name" value="PRK00166.1"/>
    <property type="match status" value="1"/>
</dbReference>
<feature type="non-terminal residue" evidence="1">
    <location>
        <position position="1"/>
    </location>
</feature>
<dbReference type="EC" id="3.6.1.41" evidence="1"/>
<accession>A0A3B0ZYW4</accession>
<dbReference type="InterPro" id="IPR029052">
    <property type="entry name" value="Metallo-depent_PP-like"/>
</dbReference>
<dbReference type="AlphaFoldDB" id="A0A3B0ZYW4"/>
<gene>
    <name evidence="1" type="ORF">MNBD_GAMMA19-1954</name>
</gene>
<dbReference type="Gene3D" id="3.60.21.10">
    <property type="match status" value="1"/>
</dbReference>
<organism evidence="1">
    <name type="scientific">hydrothermal vent metagenome</name>
    <dbReference type="NCBI Taxonomy" id="652676"/>
    <lineage>
        <taxon>unclassified sequences</taxon>
        <taxon>metagenomes</taxon>
        <taxon>ecological metagenomes</taxon>
    </lineage>
</organism>
<evidence type="ECO:0000313" key="1">
    <source>
        <dbReference type="EMBL" id="VAW98765.1"/>
    </source>
</evidence>
<dbReference type="PANTHER" id="PTHR40942:SF4">
    <property type="entry name" value="CYTOCHROME C5"/>
    <property type="match status" value="1"/>
</dbReference>
<proteinExistence type="predicted"/>
<dbReference type="GO" id="GO:0008803">
    <property type="term" value="F:bis(5'-nucleosyl)-tetraphosphatase (symmetrical) activity"/>
    <property type="evidence" value="ECO:0007669"/>
    <property type="project" value="UniProtKB-EC"/>
</dbReference>
<keyword evidence="1" id="KW-0378">Hydrolase</keyword>
<dbReference type="EMBL" id="UOFV01000152">
    <property type="protein sequence ID" value="VAW98765.1"/>
    <property type="molecule type" value="Genomic_DNA"/>
</dbReference>